<dbReference type="HOGENOM" id="CLU_1191990_0_0_1"/>
<dbReference type="GeneID" id="7843482"/>
<keyword evidence="3" id="KW-1185">Reference proteome</keyword>
<evidence type="ECO:0000313" key="3">
    <source>
        <dbReference type="Proteomes" id="UP000009168"/>
    </source>
</evidence>
<sequence>MAQNIKNTQFDLQKQNIMNYSQVISNDLQSYKLAKFVSQNNKIRCLNLDIIEISEKSKLILQQAFSLVLSVENLQTQIRKNEDLKIFIDLFQNQSLDIESIKILKLTLNSFVISQDLSNKLCNFIDSLRRLSSLTLIVELQTPCQFLQSLENSLQSKRLKQLKLFLSSLNIQLTPQKIRKQTIFICHQNTHGYLIYRRLKQNNQFKKIVNIQLLLDGINDLKYKYEKQIIYLFIYIQCNLNQLFEYVNYSTPHIKILCIIYFERYYGMNYKTYKKYFNFYFSNKNQQIYFQFLKNQFLFYFLIIFFTNICGNQYKINEKKKQIFDIFQQQYLKFNQYNTWQFFQRIQQVFQAIIFIFYDTFLQITIQLQKREKSPFKLLVQSHSIIYLLKNIKYGKLIENQQFCLKQVKQFLFFELL</sequence>
<proteinExistence type="predicted"/>
<dbReference type="KEGG" id="tet:TTHERM_00826960"/>
<gene>
    <name evidence="2" type="ORF">TTHERM_00826960</name>
</gene>
<evidence type="ECO:0000256" key="1">
    <source>
        <dbReference type="SAM" id="Phobius"/>
    </source>
</evidence>
<organism evidence="2 3">
    <name type="scientific">Tetrahymena thermophila (strain SB210)</name>
    <dbReference type="NCBI Taxonomy" id="312017"/>
    <lineage>
        <taxon>Eukaryota</taxon>
        <taxon>Sar</taxon>
        <taxon>Alveolata</taxon>
        <taxon>Ciliophora</taxon>
        <taxon>Intramacronucleata</taxon>
        <taxon>Oligohymenophorea</taxon>
        <taxon>Hymenostomatida</taxon>
        <taxon>Tetrahymenina</taxon>
        <taxon>Tetrahymenidae</taxon>
        <taxon>Tetrahymena</taxon>
    </lineage>
</organism>
<dbReference type="InParanoid" id="Q22EH3"/>
<keyword evidence="1" id="KW-0472">Membrane</keyword>
<dbReference type="Proteomes" id="UP000009168">
    <property type="component" value="Unassembled WGS sequence"/>
</dbReference>
<keyword evidence="1" id="KW-1133">Transmembrane helix</keyword>
<accession>Q22EH3</accession>
<name>Q22EH3_TETTS</name>
<dbReference type="RefSeq" id="XP_001031342.2">
    <property type="nucleotide sequence ID" value="XM_001031342.2"/>
</dbReference>
<dbReference type="EMBL" id="GG662692">
    <property type="protein sequence ID" value="EAR83679.2"/>
    <property type="molecule type" value="Genomic_DNA"/>
</dbReference>
<feature type="transmembrane region" description="Helical" evidence="1">
    <location>
        <begin position="297"/>
        <end position="314"/>
    </location>
</feature>
<protein>
    <submittedName>
        <fullName evidence="2">Transmembrane protein, putative</fullName>
    </submittedName>
</protein>
<reference evidence="3" key="1">
    <citation type="journal article" date="2006" name="PLoS Biol.">
        <title>Macronuclear genome sequence of the ciliate Tetrahymena thermophila, a model eukaryote.</title>
        <authorList>
            <person name="Eisen J.A."/>
            <person name="Coyne R.S."/>
            <person name="Wu M."/>
            <person name="Wu D."/>
            <person name="Thiagarajan M."/>
            <person name="Wortman J.R."/>
            <person name="Badger J.H."/>
            <person name="Ren Q."/>
            <person name="Amedeo P."/>
            <person name="Jones K.M."/>
            <person name="Tallon L.J."/>
            <person name="Delcher A.L."/>
            <person name="Salzberg S.L."/>
            <person name="Silva J.C."/>
            <person name="Haas B.J."/>
            <person name="Majoros W.H."/>
            <person name="Farzad M."/>
            <person name="Carlton J.M."/>
            <person name="Smith R.K. Jr."/>
            <person name="Garg J."/>
            <person name="Pearlman R.E."/>
            <person name="Karrer K.M."/>
            <person name="Sun L."/>
            <person name="Manning G."/>
            <person name="Elde N.C."/>
            <person name="Turkewitz A.P."/>
            <person name="Asai D.J."/>
            <person name="Wilkes D.E."/>
            <person name="Wang Y."/>
            <person name="Cai H."/>
            <person name="Collins K."/>
            <person name="Stewart B.A."/>
            <person name="Lee S.R."/>
            <person name="Wilamowska K."/>
            <person name="Weinberg Z."/>
            <person name="Ruzzo W.L."/>
            <person name="Wloga D."/>
            <person name="Gaertig J."/>
            <person name="Frankel J."/>
            <person name="Tsao C.-C."/>
            <person name="Gorovsky M.A."/>
            <person name="Keeling P.J."/>
            <person name="Waller R.F."/>
            <person name="Patron N.J."/>
            <person name="Cherry J.M."/>
            <person name="Stover N.A."/>
            <person name="Krieger C.J."/>
            <person name="del Toro C."/>
            <person name="Ryder H.F."/>
            <person name="Williamson S.C."/>
            <person name="Barbeau R.A."/>
            <person name="Hamilton E.P."/>
            <person name="Orias E."/>
        </authorList>
    </citation>
    <scope>NUCLEOTIDE SEQUENCE [LARGE SCALE GENOMIC DNA]</scope>
    <source>
        <strain evidence="3">SB210</strain>
    </source>
</reference>
<keyword evidence="1 2" id="KW-0812">Transmembrane</keyword>
<evidence type="ECO:0000313" key="2">
    <source>
        <dbReference type="EMBL" id="EAR83679.2"/>
    </source>
</evidence>
<dbReference type="AlphaFoldDB" id="Q22EH3"/>